<evidence type="ECO:0000313" key="2">
    <source>
        <dbReference type="EMBL" id="PKT79947.1"/>
    </source>
</evidence>
<feature type="transmembrane region" description="Helical" evidence="1">
    <location>
        <begin position="234"/>
        <end position="253"/>
    </location>
</feature>
<feature type="transmembrane region" description="Helical" evidence="1">
    <location>
        <begin position="259"/>
        <end position="278"/>
    </location>
</feature>
<dbReference type="AlphaFoldDB" id="A0A2N3PHL5"/>
<feature type="transmembrane region" description="Helical" evidence="1">
    <location>
        <begin position="97"/>
        <end position="129"/>
    </location>
</feature>
<feature type="transmembrane region" description="Helical" evidence="1">
    <location>
        <begin position="173"/>
        <end position="194"/>
    </location>
</feature>
<keyword evidence="1" id="KW-1133">Transmembrane helix</keyword>
<dbReference type="Proteomes" id="UP000233350">
    <property type="component" value="Unassembled WGS sequence"/>
</dbReference>
<feature type="transmembrane region" description="Helical" evidence="1">
    <location>
        <begin position="141"/>
        <end position="166"/>
    </location>
</feature>
<evidence type="ECO:0000313" key="3">
    <source>
        <dbReference type="Proteomes" id="UP000233350"/>
    </source>
</evidence>
<feature type="transmembrane region" description="Helical" evidence="1">
    <location>
        <begin position="65"/>
        <end position="85"/>
    </location>
</feature>
<dbReference type="EMBL" id="MBPK01000045">
    <property type="protein sequence ID" value="PKT79947.1"/>
    <property type="molecule type" value="Genomic_DNA"/>
</dbReference>
<dbReference type="RefSeq" id="WP_006802949.1">
    <property type="nucleotide sequence ID" value="NZ_CABKOI010000019.1"/>
</dbReference>
<proteinExistence type="predicted"/>
<keyword evidence="1" id="KW-0812">Transmembrane</keyword>
<name>A0A2N3PHL5_9HELI</name>
<keyword evidence="1" id="KW-0472">Membrane</keyword>
<feature type="transmembrane region" description="Helical" evidence="1">
    <location>
        <begin position="7"/>
        <end position="26"/>
    </location>
</feature>
<gene>
    <name evidence="2" type="ORF">BCM31_08185</name>
</gene>
<feature type="transmembrane region" description="Helical" evidence="1">
    <location>
        <begin position="290"/>
        <end position="310"/>
    </location>
</feature>
<evidence type="ECO:0000256" key="1">
    <source>
        <dbReference type="SAM" id="Phobius"/>
    </source>
</evidence>
<organism evidence="2 3">
    <name type="scientific">Helicobacter winghamensis</name>
    <dbReference type="NCBI Taxonomy" id="157268"/>
    <lineage>
        <taxon>Bacteria</taxon>
        <taxon>Pseudomonadati</taxon>
        <taxon>Campylobacterota</taxon>
        <taxon>Epsilonproteobacteria</taxon>
        <taxon>Campylobacterales</taxon>
        <taxon>Helicobacteraceae</taxon>
        <taxon>Helicobacter</taxon>
    </lineage>
</organism>
<dbReference type="OrthoDB" id="5362731at2"/>
<sequence>MESQIRIYAWLGAILLASLGALVWLLNTLSLSYDEAQIFFGIPEFANFAHFSSNLSTKIFGQNDFALRLPFLLLHFCNTLLMYALCANFLKRKSDALFATLLFCLLPGVNAIALLVSNAGIVVFFTLLLCIIVQKLNKIPYFLLIMITFINASFALLFLALMFYAISKKDTKLLFSSLLLFGLNMYLFGLNIGGHPRGYFLDANGHLMLIFSPLLYLYFLYTLYRYFNAKTKPLIWYITFCALMFIWLLSLRQRVQIEQFAPFLLLGIPLMSSLYLSGLRVRLPQFRSRYRIPFIATFIVLLTGYATLFLSKPLFILFPNPNEHFAYRHFIAKDLANALHKQDIKSVKTDEDLQLRLQFYGIKKGGSTLYDSPKNDAKKIPIFYRDKTIATFYLK</sequence>
<keyword evidence="3" id="KW-1185">Reference proteome</keyword>
<protein>
    <submittedName>
        <fullName evidence="2">Uncharacterized protein</fullName>
    </submittedName>
</protein>
<feature type="transmembrane region" description="Helical" evidence="1">
    <location>
        <begin position="206"/>
        <end position="227"/>
    </location>
</feature>
<comment type="caution">
    <text evidence="2">The sequence shown here is derived from an EMBL/GenBank/DDBJ whole genome shotgun (WGS) entry which is preliminary data.</text>
</comment>
<accession>A0A2N3PHL5</accession>
<dbReference type="GeneID" id="97290641"/>
<reference evidence="2 3" key="1">
    <citation type="submission" date="2016-07" db="EMBL/GenBank/DDBJ databases">
        <title>Detection of Helicobacter winghamensis from caecal content of red fox (Vulpes vulpes).</title>
        <authorList>
            <person name="Zanoni R.G."/>
            <person name="Florio D."/>
            <person name="Caffara M."/>
            <person name="Renzi M."/>
            <person name="Parisi A."/>
            <person name="Pasquali F."/>
            <person name="Manfreda G."/>
        </authorList>
    </citation>
    <scope>NUCLEOTIDE SEQUENCE [LARGE SCALE GENOMIC DNA]</scope>
    <source>
        <strain evidence="2 3">295_13</strain>
    </source>
</reference>
<dbReference type="STRING" id="556267.HWAG_01253"/>